<accession>A0A914QIG0</accession>
<sequence length="132" mass="15255">MVFAFYQFPPVETTSDDFPSVFSVVDDFSYLIRGDFPTRGYSIAEQGFIAFFDDPDKCPLEFLNEDKPFKIIHENQILHIRSNYFNNINRQQPCQWKFAAPVGYGFKMVVQKLNISATTSFSIQNSTDIITK</sequence>
<dbReference type="AlphaFoldDB" id="A0A914QIG0"/>
<dbReference type="WBParaSite" id="PDA_v2.g31435.t1">
    <property type="protein sequence ID" value="PDA_v2.g31435.t1"/>
    <property type="gene ID" value="PDA_v2.g31435"/>
</dbReference>
<evidence type="ECO:0000313" key="1">
    <source>
        <dbReference type="Proteomes" id="UP000887578"/>
    </source>
</evidence>
<keyword evidence="1" id="KW-1185">Reference proteome</keyword>
<protein>
    <submittedName>
        <fullName evidence="2">Uncharacterized protein</fullName>
    </submittedName>
</protein>
<evidence type="ECO:0000313" key="2">
    <source>
        <dbReference type="WBParaSite" id="PDA_v2.g31435.t1"/>
    </source>
</evidence>
<reference evidence="2" key="1">
    <citation type="submission" date="2022-11" db="UniProtKB">
        <authorList>
            <consortium name="WormBaseParasite"/>
        </authorList>
    </citation>
    <scope>IDENTIFICATION</scope>
</reference>
<organism evidence="1 2">
    <name type="scientific">Panagrolaimus davidi</name>
    <dbReference type="NCBI Taxonomy" id="227884"/>
    <lineage>
        <taxon>Eukaryota</taxon>
        <taxon>Metazoa</taxon>
        <taxon>Ecdysozoa</taxon>
        <taxon>Nematoda</taxon>
        <taxon>Chromadorea</taxon>
        <taxon>Rhabditida</taxon>
        <taxon>Tylenchina</taxon>
        <taxon>Panagrolaimomorpha</taxon>
        <taxon>Panagrolaimoidea</taxon>
        <taxon>Panagrolaimidae</taxon>
        <taxon>Panagrolaimus</taxon>
    </lineage>
</organism>
<proteinExistence type="predicted"/>
<name>A0A914QIG0_9BILA</name>
<dbReference type="Proteomes" id="UP000887578">
    <property type="component" value="Unplaced"/>
</dbReference>